<gene>
    <name evidence="2" type="ORF">LCGC14_2354000</name>
</gene>
<proteinExistence type="predicted"/>
<dbReference type="Pfam" id="PF02229">
    <property type="entry name" value="PC4"/>
    <property type="match status" value="1"/>
</dbReference>
<dbReference type="GO" id="GO:0003677">
    <property type="term" value="F:DNA binding"/>
    <property type="evidence" value="ECO:0007669"/>
    <property type="project" value="InterPro"/>
</dbReference>
<dbReference type="GO" id="GO:0006355">
    <property type="term" value="P:regulation of DNA-templated transcription"/>
    <property type="evidence" value="ECO:0007669"/>
    <property type="project" value="InterPro"/>
</dbReference>
<name>A0A0F9C890_9ZZZZ</name>
<dbReference type="SUPFAM" id="SSF54447">
    <property type="entry name" value="ssDNA-binding transcriptional regulator domain"/>
    <property type="match status" value="1"/>
</dbReference>
<accession>A0A0F9C890</accession>
<feature type="domain" description="Transcriptional coactivator p15 (PC4) C-terminal" evidence="1">
    <location>
        <begin position="30"/>
        <end position="68"/>
    </location>
</feature>
<protein>
    <recommendedName>
        <fullName evidence="1">Transcriptional coactivator p15 (PC4) C-terminal domain-containing protein</fullName>
    </recommendedName>
</protein>
<dbReference type="InterPro" id="IPR003173">
    <property type="entry name" value="PC4_C"/>
</dbReference>
<dbReference type="Gene3D" id="2.30.31.10">
    <property type="entry name" value="Transcriptional Coactivator Pc4, Chain A"/>
    <property type="match status" value="1"/>
</dbReference>
<evidence type="ECO:0000313" key="2">
    <source>
        <dbReference type="EMBL" id="KKL45603.1"/>
    </source>
</evidence>
<comment type="caution">
    <text evidence="2">The sequence shown here is derived from an EMBL/GenBank/DDBJ whole genome shotgun (WGS) entry which is preliminary data.</text>
</comment>
<organism evidence="2">
    <name type="scientific">marine sediment metagenome</name>
    <dbReference type="NCBI Taxonomy" id="412755"/>
    <lineage>
        <taxon>unclassified sequences</taxon>
        <taxon>metagenomes</taxon>
        <taxon>ecological metagenomes</taxon>
    </lineage>
</organism>
<dbReference type="AlphaFoldDB" id="A0A0F9C890"/>
<reference evidence="2" key="1">
    <citation type="journal article" date="2015" name="Nature">
        <title>Complex archaea that bridge the gap between prokaryotes and eukaryotes.</title>
        <authorList>
            <person name="Spang A."/>
            <person name="Saw J.H."/>
            <person name="Jorgensen S.L."/>
            <person name="Zaremba-Niedzwiedzka K."/>
            <person name="Martijn J."/>
            <person name="Lind A.E."/>
            <person name="van Eijk R."/>
            <person name="Schleper C."/>
            <person name="Guy L."/>
            <person name="Ettema T.J."/>
        </authorList>
    </citation>
    <scope>NUCLEOTIDE SEQUENCE</scope>
</reference>
<sequence length="81" mass="9269">MARPKEQSETVAEFERADGVTLLKVGVGKNGEPYIDLRNYWRPEPDTWAPTKKGVRLHGEQLSKLLKALQQAKDTLDKWYA</sequence>
<dbReference type="EMBL" id="LAZR01034330">
    <property type="protein sequence ID" value="KKL45603.1"/>
    <property type="molecule type" value="Genomic_DNA"/>
</dbReference>
<evidence type="ECO:0000259" key="1">
    <source>
        <dbReference type="Pfam" id="PF02229"/>
    </source>
</evidence>
<dbReference type="InterPro" id="IPR009044">
    <property type="entry name" value="ssDNA-bd_transcriptional_reg"/>
</dbReference>